<evidence type="ECO:0000313" key="1">
    <source>
        <dbReference type="EMBL" id="CAH1987308.1"/>
    </source>
</evidence>
<dbReference type="Proteomes" id="UP001152888">
    <property type="component" value="Unassembled WGS sequence"/>
</dbReference>
<sequence>MLESIFGNICLIHIFCSGSNTLQMEDNIHRRYIFIGCKG</sequence>
<protein>
    <submittedName>
        <fullName evidence="1">Uncharacterized protein</fullName>
    </submittedName>
</protein>
<dbReference type="EMBL" id="CAKOFQ010007016">
    <property type="protein sequence ID" value="CAH1987308.1"/>
    <property type="molecule type" value="Genomic_DNA"/>
</dbReference>
<dbReference type="AlphaFoldDB" id="A0A9P0L6B7"/>
<keyword evidence="2" id="KW-1185">Reference proteome</keyword>
<reference evidence="1" key="1">
    <citation type="submission" date="2022-03" db="EMBL/GenBank/DDBJ databases">
        <authorList>
            <person name="Sayadi A."/>
        </authorList>
    </citation>
    <scope>NUCLEOTIDE SEQUENCE</scope>
</reference>
<comment type="caution">
    <text evidence="1">The sequence shown here is derived from an EMBL/GenBank/DDBJ whole genome shotgun (WGS) entry which is preliminary data.</text>
</comment>
<evidence type="ECO:0000313" key="2">
    <source>
        <dbReference type="Proteomes" id="UP001152888"/>
    </source>
</evidence>
<name>A0A9P0L6B7_ACAOB</name>
<accession>A0A9P0L6B7</accession>
<proteinExistence type="predicted"/>
<gene>
    <name evidence="1" type="ORF">ACAOBT_LOCUS17772</name>
</gene>
<organism evidence="1 2">
    <name type="scientific">Acanthoscelides obtectus</name>
    <name type="common">Bean weevil</name>
    <name type="synonym">Bruchus obtectus</name>
    <dbReference type="NCBI Taxonomy" id="200917"/>
    <lineage>
        <taxon>Eukaryota</taxon>
        <taxon>Metazoa</taxon>
        <taxon>Ecdysozoa</taxon>
        <taxon>Arthropoda</taxon>
        <taxon>Hexapoda</taxon>
        <taxon>Insecta</taxon>
        <taxon>Pterygota</taxon>
        <taxon>Neoptera</taxon>
        <taxon>Endopterygota</taxon>
        <taxon>Coleoptera</taxon>
        <taxon>Polyphaga</taxon>
        <taxon>Cucujiformia</taxon>
        <taxon>Chrysomeloidea</taxon>
        <taxon>Chrysomelidae</taxon>
        <taxon>Bruchinae</taxon>
        <taxon>Bruchini</taxon>
        <taxon>Acanthoscelides</taxon>
    </lineage>
</organism>